<evidence type="ECO:0000313" key="3">
    <source>
        <dbReference type="EMBL" id="PWI26490.1"/>
    </source>
</evidence>
<dbReference type="SUPFAM" id="SSF103039">
    <property type="entry name" value="CheC-like"/>
    <property type="match status" value="1"/>
</dbReference>
<feature type="domain" description="Chemotaxis phosphatase CheX-like" evidence="2">
    <location>
        <begin position="45"/>
        <end position="119"/>
    </location>
</feature>
<dbReference type="EMBL" id="QFVR01000003">
    <property type="protein sequence ID" value="PWI26490.1"/>
    <property type="molecule type" value="Genomic_DNA"/>
</dbReference>
<evidence type="ECO:0000313" key="4">
    <source>
        <dbReference type="Proteomes" id="UP000245938"/>
    </source>
</evidence>
<evidence type="ECO:0000259" key="2">
    <source>
        <dbReference type="Pfam" id="PF13690"/>
    </source>
</evidence>
<dbReference type="InterPro" id="IPR038756">
    <property type="entry name" value="CheX-like"/>
</dbReference>
<dbReference type="InterPro" id="IPR028051">
    <property type="entry name" value="CheX-like_dom"/>
</dbReference>
<keyword evidence="1" id="KW-0145">Chemotaxis</keyword>
<dbReference type="PANTHER" id="PTHR39452:SF1">
    <property type="entry name" value="CHEY-P PHOSPHATASE CHEX"/>
    <property type="match status" value="1"/>
</dbReference>
<dbReference type="Gene3D" id="3.40.1550.10">
    <property type="entry name" value="CheC-like"/>
    <property type="match status" value="1"/>
</dbReference>
<organism evidence="3 4">
    <name type="scientific">Kurthia sibirica</name>
    <dbReference type="NCBI Taxonomy" id="202750"/>
    <lineage>
        <taxon>Bacteria</taxon>
        <taxon>Bacillati</taxon>
        <taxon>Bacillota</taxon>
        <taxon>Bacilli</taxon>
        <taxon>Bacillales</taxon>
        <taxon>Caryophanaceae</taxon>
        <taxon>Kurthia</taxon>
    </lineage>
</organism>
<dbReference type="PANTHER" id="PTHR39452">
    <property type="entry name" value="CHEY-P PHOSPHATASE CHEX"/>
    <property type="match status" value="1"/>
</dbReference>
<evidence type="ECO:0000256" key="1">
    <source>
        <dbReference type="ARBA" id="ARBA00022500"/>
    </source>
</evidence>
<dbReference type="RefSeq" id="WP_109305094.1">
    <property type="nucleotide sequence ID" value="NZ_BJUF01000003.1"/>
</dbReference>
<keyword evidence="4" id="KW-1185">Reference proteome</keyword>
<dbReference type="CDD" id="cd17906">
    <property type="entry name" value="CheX"/>
    <property type="match status" value="1"/>
</dbReference>
<accession>A0A2U3APK8</accession>
<proteinExistence type="predicted"/>
<protein>
    <submittedName>
        <fullName evidence="3">Chemotaxis protein CheX</fullName>
    </submittedName>
</protein>
<dbReference type="Pfam" id="PF13690">
    <property type="entry name" value="CheX"/>
    <property type="match status" value="1"/>
</dbReference>
<dbReference type="AlphaFoldDB" id="A0A2U3APK8"/>
<dbReference type="Proteomes" id="UP000245938">
    <property type="component" value="Unassembled WGS sequence"/>
</dbReference>
<gene>
    <name evidence="3" type="ORF">DEX24_03935</name>
</gene>
<dbReference type="GO" id="GO:0006935">
    <property type="term" value="P:chemotaxis"/>
    <property type="evidence" value="ECO:0007669"/>
    <property type="project" value="UniProtKB-KW"/>
</dbReference>
<sequence>MSTSIQFQTLLNGTISAFKTVFSDKVTIQSPTMSNDSHVSLELGVLISVIGDVRGRLIIDGTPATFSKIGESMYGMQLEGEMLESFVGEFGNIIGGKICIFSSEKNIDLDITPPTVMVGHTQLSGFTKTIRMPISLLDFGNIHLLLAIDE</sequence>
<comment type="caution">
    <text evidence="3">The sequence shown here is derived from an EMBL/GenBank/DDBJ whole genome shotgun (WGS) entry which is preliminary data.</text>
</comment>
<name>A0A2U3APK8_9BACL</name>
<dbReference type="OrthoDB" id="9788100at2"/>
<reference evidence="3 4" key="1">
    <citation type="submission" date="2018-05" db="EMBL/GenBank/DDBJ databases">
        <title>Kurthia sibirica genome sequence.</title>
        <authorList>
            <person name="Maclea K.S."/>
            <person name="Goen A.E."/>
        </authorList>
    </citation>
    <scope>NUCLEOTIDE SEQUENCE [LARGE SCALE GENOMIC DNA]</scope>
    <source>
        <strain evidence="3 4">ATCC 49154</strain>
    </source>
</reference>
<dbReference type="InterPro" id="IPR028976">
    <property type="entry name" value="CheC-like_sf"/>
</dbReference>